<dbReference type="Gene3D" id="3.40.50.2300">
    <property type="match status" value="1"/>
</dbReference>
<dbReference type="SMART" id="SM00862">
    <property type="entry name" value="Trans_reg_C"/>
    <property type="match status" value="1"/>
</dbReference>
<dbReference type="InterPro" id="IPR001789">
    <property type="entry name" value="Sig_transdc_resp-reg_receiver"/>
</dbReference>
<sequence length="228" mass="25942">MKILVIEDNKDIIDFISLAFQVGWPGIKLEIARRGEDGLELIEKEAPDAVILDLGLPDIDGFEVLKRMRLFSQIPVIILTVRKEELDIVRGLELGADEYMTKPFGQMELLARLRAILRRQNVMTEEPSIIAGPFRFSCYMHKLHYNNREIPLTTTEGMILHHLAVNSGNVISHTSLAETVWGEEYDGASDSLKVYIHRLREKIEEDPSNPKIIITKSGVGYMLMKNKV</sequence>
<evidence type="ECO:0000256" key="3">
    <source>
        <dbReference type="ARBA" id="ARBA00023015"/>
    </source>
</evidence>
<evidence type="ECO:0000256" key="7">
    <source>
        <dbReference type="PROSITE-ProRule" id="PRU01091"/>
    </source>
</evidence>
<dbReference type="Pfam" id="PF00486">
    <property type="entry name" value="Trans_reg_C"/>
    <property type="match status" value="1"/>
</dbReference>
<dbReference type="PROSITE" id="PS50110">
    <property type="entry name" value="RESPONSE_REGULATORY"/>
    <property type="match status" value="1"/>
</dbReference>
<feature type="domain" description="OmpR/PhoB-type" evidence="9">
    <location>
        <begin position="126"/>
        <end position="225"/>
    </location>
</feature>
<evidence type="ECO:0000259" key="8">
    <source>
        <dbReference type="PROSITE" id="PS50110"/>
    </source>
</evidence>
<evidence type="ECO:0000313" key="11">
    <source>
        <dbReference type="Proteomes" id="UP000002506"/>
    </source>
</evidence>
<dbReference type="EMBL" id="CP001827">
    <property type="protein sequence ID" value="ACZ61267.1"/>
    <property type="molecule type" value="Genomic_DNA"/>
</dbReference>
<dbReference type="RefSeq" id="WP_012881443.1">
    <property type="nucleotide sequence ID" value="NC_013552.1"/>
</dbReference>
<feature type="DNA-binding region" description="OmpR/PhoB-type" evidence="7">
    <location>
        <begin position="126"/>
        <end position="225"/>
    </location>
</feature>
<dbReference type="InterPro" id="IPR011006">
    <property type="entry name" value="CheY-like_superfamily"/>
</dbReference>
<dbReference type="GO" id="GO:0032993">
    <property type="term" value="C:protein-DNA complex"/>
    <property type="evidence" value="ECO:0007669"/>
    <property type="project" value="TreeGrafter"/>
</dbReference>
<dbReference type="CDD" id="cd00383">
    <property type="entry name" value="trans_reg_C"/>
    <property type="match status" value="1"/>
</dbReference>
<gene>
    <name evidence="10" type="primary">rdhD</name>
    <name evidence="10" type="ordered locus">DhcVS_94</name>
</gene>
<evidence type="ECO:0000313" key="10">
    <source>
        <dbReference type="EMBL" id="ACZ61267.1"/>
    </source>
</evidence>
<proteinExistence type="predicted"/>
<dbReference type="KEGG" id="dev:DhcVS_94"/>
<protein>
    <submittedName>
        <fullName evidence="10">DNA-binding response regulator</fullName>
    </submittedName>
</protein>
<dbReference type="SMART" id="SM00448">
    <property type="entry name" value="REC"/>
    <property type="match status" value="1"/>
</dbReference>
<dbReference type="Pfam" id="PF00072">
    <property type="entry name" value="Response_reg"/>
    <property type="match status" value="1"/>
</dbReference>
<dbReference type="Gene3D" id="6.10.250.690">
    <property type="match status" value="1"/>
</dbReference>
<dbReference type="PROSITE" id="PS51755">
    <property type="entry name" value="OMPR_PHOB"/>
    <property type="match status" value="1"/>
</dbReference>
<feature type="modified residue" description="4-aspartylphosphate" evidence="6">
    <location>
        <position position="53"/>
    </location>
</feature>
<evidence type="ECO:0000256" key="6">
    <source>
        <dbReference type="PROSITE-ProRule" id="PRU00169"/>
    </source>
</evidence>
<evidence type="ECO:0000256" key="1">
    <source>
        <dbReference type="ARBA" id="ARBA00022553"/>
    </source>
</evidence>
<evidence type="ECO:0000256" key="4">
    <source>
        <dbReference type="ARBA" id="ARBA00023125"/>
    </source>
</evidence>
<keyword evidence="4 7" id="KW-0238">DNA-binding</keyword>
<dbReference type="InterPro" id="IPR016032">
    <property type="entry name" value="Sig_transdc_resp-reg_C-effctor"/>
</dbReference>
<reference evidence="10 11" key="1">
    <citation type="journal article" date="2009" name="PLoS Genet.">
        <title>Localized plasticity in the streamlined genomes of vinyl chloride respiring Dehalococcoides.</title>
        <authorList>
            <person name="McMurdie P.J."/>
            <person name="Behrens S.F."/>
            <person name="Muller J.A."/>
            <person name="Goke J."/>
            <person name="Ritalahti K.M."/>
            <person name="Wagner R."/>
            <person name="Goltsman E."/>
            <person name="Lapidus A."/>
            <person name="Holmes S."/>
            <person name="Loffler F.E."/>
            <person name="Spormann A.M."/>
        </authorList>
    </citation>
    <scope>NUCLEOTIDE SEQUENCE [LARGE SCALE GENOMIC DNA]</scope>
    <source>
        <strain evidence="10 11">VS</strain>
    </source>
</reference>
<dbReference type="GO" id="GO:0000156">
    <property type="term" value="F:phosphorelay response regulator activity"/>
    <property type="evidence" value="ECO:0007669"/>
    <property type="project" value="TreeGrafter"/>
</dbReference>
<dbReference type="GO" id="GO:0006355">
    <property type="term" value="P:regulation of DNA-templated transcription"/>
    <property type="evidence" value="ECO:0007669"/>
    <property type="project" value="InterPro"/>
</dbReference>
<dbReference type="SUPFAM" id="SSF52172">
    <property type="entry name" value="CheY-like"/>
    <property type="match status" value="1"/>
</dbReference>
<keyword evidence="5" id="KW-0804">Transcription</keyword>
<dbReference type="InterPro" id="IPR001867">
    <property type="entry name" value="OmpR/PhoB-type_DNA-bd"/>
</dbReference>
<keyword evidence="1 6" id="KW-0597">Phosphoprotein</keyword>
<dbReference type="GO" id="GO:0005829">
    <property type="term" value="C:cytosol"/>
    <property type="evidence" value="ECO:0007669"/>
    <property type="project" value="TreeGrafter"/>
</dbReference>
<feature type="domain" description="Response regulatory" evidence="8">
    <location>
        <begin position="2"/>
        <end position="117"/>
    </location>
</feature>
<dbReference type="GO" id="GO:0000976">
    <property type="term" value="F:transcription cis-regulatory region binding"/>
    <property type="evidence" value="ECO:0007669"/>
    <property type="project" value="TreeGrafter"/>
</dbReference>
<dbReference type="PANTHER" id="PTHR48111">
    <property type="entry name" value="REGULATOR OF RPOS"/>
    <property type="match status" value="1"/>
</dbReference>
<dbReference type="Proteomes" id="UP000002506">
    <property type="component" value="Chromosome"/>
</dbReference>
<accession>D2BG17</accession>
<dbReference type="AlphaFoldDB" id="D2BG17"/>
<dbReference type="SUPFAM" id="SSF46894">
    <property type="entry name" value="C-terminal effector domain of the bipartite response regulators"/>
    <property type="match status" value="1"/>
</dbReference>
<dbReference type="HOGENOM" id="CLU_000445_30_3_0"/>
<organism evidence="10 11">
    <name type="scientific">Dehalococcoides mccartyi (strain VS)</name>
    <dbReference type="NCBI Taxonomy" id="311424"/>
    <lineage>
        <taxon>Bacteria</taxon>
        <taxon>Bacillati</taxon>
        <taxon>Chloroflexota</taxon>
        <taxon>Dehalococcoidia</taxon>
        <taxon>Dehalococcoidales</taxon>
        <taxon>Dehalococcoidaceae</taxon>
        <taxon>Dehalococcoides</taxon>
    </lineage>
</organism>
<dbReference type="OrthoDB" id="151098at2"/>
<evidence type="ECO:0000259" key="9">
    <source>
        <dbReference type="PROSITE" id="PS51755"/>
    </source>
</evidence>
<dbReference type="PANTHER" id="PTHR48111:SF1">
    <property type="entry name" value="TWO-COMPONENT RESPONSE REGULATOR ORR33"/>
    <property type="match status" value="1"/>
</dbReference>
<dbReference type="InterPro" id="IPR036388">
    <property type="entry name" value="WH-like_DNA-bd_sf"/>
</dbReference>
<dbReference type="Gene3D" id="1.10.10.10">
    <property type="entry name" value="Winged helix-like DNA-binding domain superfamily/Winged helix DNA-binding domain"/>
    <property type="match status" value="1"/>
</dbReference>
<name>D2BG17_DEHMV</name>
<keyword evidence="3" id="KW-0805">Transcription regulation</keyword>
<dbReference type="eggNOG" id="COG0745">
    <property type="taxonomic scope" value="Bacteria"/>
</dbReference>
<keyword evidence="2" id="KW-0902">Two-component regulatory system</keyword>
<evidence type="ECO:0000256" key="2">
    <source>
        <dbReference type="ARBA" id="ARBA00023012"/>
    </source>
</evidence>
<dbReference type="InterPro" id="IPR039420">
    <property type="entry name" value="WalR-like"/>
</dbReference>
<evidence type="ECO:0000256" key="5">
    <source>
        <dbReference type="ARBA" id="ARBA00023163"/>
    </source>
</evidence>